<keyword evidence="7" id="KW-0472">Membrane</keyword>
<evidence type="ECO:0000313" key="9">
    <source>
        <dbReference type="EMBL" id="UWX06615.1"/>
    </source>
</evidence>
<evidence type="ECO:0000256" key="6">
    <source>
        <dbReference type="ARBA" id="ARBA00022842"/>
    </source>
</evidence>
<evidence type="ECO:0000256" key="5">
    <source>
        <dbReference type="ARBA" id="ARBA00022726"/>
    </source>
</evidence>
<dbReference type="NCBIfam" id="NF006613">
    <property type="entry name" value="PRK09177.1"/>
    <property type="match status" value="1"/>
</dbReference>
<keyword evidence="10" id="KW-1185">Reference proteome</keyword>
<dbReference type="InterPro" id="IPR000836">
    <property type="entry name" value="PRTase_dom"/>
</dbReference>
<reference evidence="9" key="1">
    <citation type="submission" date="2020-12" db="EMBL/GenBank/DDBJ databases">
        <title>Taurinivorans muris gen. nov., sp. nov., fundamental and realized metabolic niche of a ubiquitous sulfidogenic bacterium in the murine intestine.</title>
        <authorList>
            <person name="Ye H."/>
            <person name="Hanson B.T."/>
            <person name="Loy A."/>
        </authorList>
    </citation>
    <scope>NUCLEOTIDE SEQUENCE</scope>
    <source>
        <strain evidence="9">LT0009</strain>
    </source>
</reference>
<dbReference type="EMBL" id="CP065938">
    <property type="protein sequence ID" value="UWX06615.1"/>
    <property type="molecule type" value="Genomic_DNA"/>
</dbReference>
<sequence length="142" mass="16265">MQNKTVNTFPVTWEQVHRDALRLANKLKEIQKFDAILAVCRGGLVPAALIARELNIHVIDTVCFDTNQNQEHIIKISSLPDKNLLVVDDIVNTGNTAKTVRKLFPAAHYASLYIKEDYKTLIDSYITAVDQNTWFIFPWEHE</sequence>
<dbReference type="Pfam" id="PF00156">
    <property type="entry name" value="Pribosyltran"/>
    <property type="match status" value="1"/>
</dbReference>
<evidence type="ECO:0000256" key="1">
    <source>
        <dbReference type="ARBA" id="ARBA00022475"/>
    </source>
</evidence>
<evidence type="ECO:0000256" key="4">
    <source>
        <dbReference type="ARBA" id="ARBA00022723"/>
    </source>
</evidence>
<evidence type="ECO:0000256" key="3">
    <source>
        <dbReference type="ARBA" id="ARBA00022679"/>
    </source>
</evidence>
<dbReference type="GO" id="GO:0000310">
    <property type="term" value="F:xanthine phosphoribosyltransferase activity"/>
    <property type="evidence" value="ECO:0007669"/>
    <property type="project" value="UniProtKB-EC"/>
</dbReference>
<evidence type="ECO:0000313" key="10">
    <source>
        <dbReference type="Proteomes" id="UP001058120"/>
    </source>
</evidence>
<dbReference type="InterPro" id="IPR023747">
    <property type="entry name" value="Xanthine_Guanine_PRibTrfase"/>
</dbReference>
<proteinExistence type="predicted"/>
<dbReference type="SUPFAM" id="SSF53271">
    <property type="entry name" value="PRTase-like"/>
    <property type="match status" value="1"/>
</dbReference>
<gene>
    <name evidence="9" type="primary">gpt</name>
    <name evidence="9" type="ORF">JBF11_04730</name>
</gene>
<dbReference type="EC" id="2.4.2.22" evidence="9"/>
<dbReference type="PANTHER" id="PTHR39563:SF1">
    <property type="entry name" value="XANTHINE-GUANINE PHOSPHORIBOSYLTRANSFERASE"/>
    <property type="match status" value="1"/>
</dbReference>
<keyword evidence="4" id="KW-0479">Metal-binding</keyword>
<keyword evidence="1" id="KW-1003">Cell membrane</keyword>
<dbReference type="PANTHER" id="PTHR39563">
    <property type="entry name" value="XANTHINE PHOSPHORIBOSYLTRANSFERASE"/>
    <property type="match status" value="1"/>
</dbReference>
<dbReference type="CDD" id="cd06223">
    <property type="entry name" value="PRTases_typeI"/>
    <property type="match status" value="1"/>
</dbReference>
<keyword evidence="3 9" id="KW-0808">Transferase</keyword>
<feature type="domain" description="Phosphoribosyltransferase" evidence="8">
    <location>
        <begin position="13"/>
        <end position="139"/>
    </location>
</feature>
<name>A0ABY5Y352_9BACT</name>
<dbReference type="Gene3D" id="3.40.50.2020">
    <property type="match status" value="1"/>
</dbReference>
<keyword evidence="6" id="KW-0460">Magnesium</keyword>
<dbReference type="Proteomes" id="UP001058120">
    <property type="component" value="Chromosome"/>
</dbReference>
<keyword evidence="2 9" id="KW-0328">Glycosyltransferase</keyword>
<protein>
    <submittedName>
        <fullName evidence="9">Xanthine phosphoribosyltransferase</fullName>
        <ecNumber evidence="9">2.4.2.22</ecNumber>
    </submittedName>
</protein>
<evidence type="ECO:0000256" key="7">
    <source>
        <dbReference type="ARBA" id="ARBA00023136"/>
    </source>
</evidence>
<evidence type="ECO:0000256" key="2">
    <source>
        <dbReference type="ARBA" id="ARBA00022676"/>
    </source>
</evidence>
<evidence type="ECO:0000259" key="8">
    <source>
        <dbReference type="Pfam" id="PF00156"/>
    </source>
</evidence>
<accession>A0ABY5Y352</accession>
<organism evidence="9 10">
    <name type="scientific">Taurinivorans muris</name>
    <dbReference type="NCBI Taxonomy" id="2787751"/>
    <lineage>
        <taxon>Bacteria</taxon>
        <taxon>Pseudomonadati</taxon>
        <taxon>Thermodesulfobacteriota</taxon>
        <taxon>Desulfovibrionia</taxon>
        <taxon>Desulfovibrionales</taxon>
        <taxon>Desulfovibrionaceae</taxon>
        <taxon>Taurinivorans</taxon>
    </lineage>
</organism>
<dbReference type="InterPro" id="IPR029057">
    <property type="entry name" value="PRTase-like"/>
</dbReference>
<keyword evidence="5" id="KW-0660">Purine salvage</keyword>
<dbReference type="RefSeq" id="WP_334316225.1">
    <property type="nucleotide sequence ID" value="NZ_CP065938.1"/>
</dbReference>